<evidence type="ECO:0000313" key="2">
    <source>
        <dbReference type="EMBL" id="JAG79736.1"/>
    </source>
</evidence>
<protein>
    <submittedName>
        <fullName evidence="2">SelU_1 protein</fullName>
    </submittedName>
</protein>
<organism evidence="2">
    <name type="scientific">Fopius arisanus</name>
    <dbReference type="NCBI Taxonomy" id="64838"/>
    <lineage>
        <taxon>Eukaryota</taxon>
        <taxon>Metazoa</taxon>
        <taxon>Ecdysozoa</taxon>
        <taxon>Arthropoda</taxon>
        <taxon>Hexapoda</taxon>
        <taxon>Insecta</taxon>
        <taxon>Pterygota</taxon>
        <taxon>Neoptera</taxon>
        <taxon>Endopterygota</taxon>
        <taxon>Hymenoptera</taxon>
        <taxon>Apocrita</taxon>
        <taxon>Ichneumonoidea</taxon>
        <taxon>Braconidae</taxon>
        <taxon>Opiinae</taxon>
        <taxon>Fopius</taxon>
    </lineage>
</organism>
<dbReference type="AlphaFoldDB" id="A0A0C9R1D9"/>
<feature type="compositionally biased region" description="Basic and acidic residues" evidence="1">
    <location>
        <begin position="86"/>
        <end position="98"/>
    </location>
</feature>
<evidence type="ECO:0000256" key="1">
    <source>
        <dbReference type="SAM" id="MobiDB-lite"/>
    </source>
</evidence>
<proteinExistence type="predicted"/>
<feature type="region of interest" description="Disordered" evidence="1">
    <location>
        <begin position="76"/>
        <end position="98"/>
    </location>
</feature>
<accession>A0A0C9R1D9</accession>
<name>A0A0C9R1D9_9HYME</name>
<sequence>LNVLVKRLFQQDFLKKIFINMTSSKSITMIAVCGLFAMAIAHPLLKGSAPYNDEAAVYLVADQNWLEGEPSELLVRHARSPSSSEESAKEDKGRGRVELKYEETERGREGSLKYNHNLLRSDDDSYSIDAYAQGRRNYDWNQNDFQGGLEGRWNFKG</sequence>
<dbReference type="EMBL" id="GBYB01009969">
    <property type="protein sequence ID" value="JAG79736.1"/>
    <property type="molecule type" value="Transcribed_RNA"/>
</dbReference>
<gene>
    <name evidence="2" type="primary">selU_1</name>
    <name evidence="2" type="ORF">g.14859</name>
</gene>
<feature type="non-terminal residue" evidence="2">
    <location>
        <position position="1"/>
    </location>
</feature>
<reference evidence="2" key="1">
    <citation type="submission" date="2015-01" db="EMBL/GenBank/DDBJ databases">
        <title>Transcriptome Assembly of Fopius arisanus.</title>
        <authorList>
            <person name="Geib S."/>
        </authorList>
    </citation>
    <scope>NUCLEOTIDE SEQUENCE</scope>
</reference>